<accession>A0A251X3W4</accession>
<reference evidence="1 2" key="1">
    <citation type="submission" date="2016-12" db="EMBL/GenBank/DDBJ databases">
        <title>Thioflexothrix psekupsii D3 genome sequencing and assembly.</title>
        <authorList>
            <person name="Fomenkov A."/>
            <person name="Vincze T."/>
            <person name="Grabovich M."/>
            <person name="Anton B.P."/>
            <person name="Dubinina G."/>
            <person name="Orlova M."/>
            <person name="Belousova E."/>
            <person name="Roberts R.J."/>
        </authorList>
    </citation>
    <scope>NUCLEOTIDE SEQUENCE [LARGE SCALE GENOMIC DNA]</scope>
    <source>
        <strain evidence="1">D3</strain>
    </source>
</reference>
<gene>
    <name evidence="1" type="ORF">TPSD3_13190</name>
</gene>
<comment type="caution">
    <text evidence="1">The sequence shown here is derived from an EMBL/GenBank/DDBJ whole genome shotgun (WGS) entry which is preliminary data.</text>
</comment>
<dbReference type="EMBL" id="MSLT01000023">
    <property type="protein sequence ID" value="OUD12080.1"/>
    <property type="molecule type" value="Genomic_DNA"/>
</dbReference>
<dbReference type="RefSeq" id="WP_086488995.1">
    <property type="nucleotide sequence ID" value="NZ_MSLT01000023.1"/>
</dbReference>
<dbReference type="AlphaFoldDB" id="A0A251X3W4"/>
<proteinExistence type="predicted"/>
<organism evidence="1 2">
    <name type="scientific">Thioflexithrix psekupsensis</name>
    <dbReference type="NCBI Taxonomy" id="1570016"/>
    <lineage>
        <taxon>Bacteria</taxon>
        <taxon>Pseudomonadati</taxon>
        <taxon>Pseudomonadota</taxon>
        <taxon>Gammaproteobacteria</taxon>
        <taxon>Thiotrichales</taxon>
        <taxon>Thioflexithrix</taxon>
    </lineage>
</organism>
<protein>
    <submittedName>
        <fullName evidence="1">Uncharacterized protein</fullName>
    </submittedName>
</protein>
<evidence type="ECO:0000313" key="1">
    <source>
        <dbReference type="EMBL" id="OUD12080.1"/>
    </source>
</evidence>
<dbReference type="OrthoDB" id="5625650at2"/>
<sequence length="75" mass="8771">MLPEKTDTRWNRLVTGQQNYRLQTVPASMLLSRIVRSVQADNSPENIQRCIEEAHSFFMRYEAILDRDIKTIFGA</sequence>
<name>A0A251X3W4_9GAMM</name>
<keyword evidence="2" id="KW-1185">Reference proteome</keyword>
<evidence type="ECO:0000313" key="2">
    <source>
        <dbReference type="Proteomes" id="UP000194798"/>
    </source>
</evidence>
<dbReference type="Proteomes" id="UP000194798">
    <property type="component" value="Unassembled WGS sequence"/>
</dbReference>